<evidence type="ECO:0000313" key="8">
    <source>
        <dbReference type="Proteomes" id="UP000541444"/>
    </source>
</evidence>
<evidence type="ECO:0000256" key="5">
    <source>
        <dbReference type="ARBA" id="ARBA00023136"/>
    </source>
</evidence>
<dbReference type="EMBL" id="JACGCM010001912">
    <property type="protein sequence ID" value="KAF6147372.1"/>
    <property type="molecule type" value="Genomic_DNA"/>
</dbReference>
<comment type="similarity">
    <text evidence="2">Belongs to the ODR-4 family.</text>
</comment>
<reference evidence="7 8" key="1">
    <citation type="journal article" date="2020" name="IScience">
        <title>Genome Sequencing of the Endangered Kingdonia uniflora (Circaeasteraceae, Ranunculales) Reveals Potential Mechanisms of Evolutionary Specialization.</title>
        <authorList>
            <person name="Sun Y."/>
            <person name="Deng T."/>
            <person name="Zhang A."/>
            <person name="Moore M.J."/>
            <person name="Landis J.B."/>
            <person name="Lin N."/>
            <person name="Zhang H."/>
            <person name="Zhang X."/>
            <person name="Huang J."/>
            <person name="Zhang X."/>
            <person name="Sun H."/>
            <person name="Wang H."/>
        </authorList>
    </citation>
    <scope>NUCLEOTIDE SEQUENCE [LARGE SCALE GENOMIC DNA]</scope>
    <source>
        <strain evidence="7">TB1705</strain>
        <tissue evidence="7">Leaf</tissue>
    </source>
</reference>
<evidence type="ECO:0000256" key="6">
    <source>
        <dbReference type="SAM" id="Phobius"/>
    </source>
</evidence>
<dbReference type="OrthoDB" id="21458at2759"/>
<dbReference type="GO" id="GO:0008104">
    <property type="term" value="P:intracellular protein localization"/>
    <property type="evidence" value="ECO:0007669"/>
    <property type="project" value="TreeGrafter"/>
</dbReference>
<dbReference type="InterPro" id="IPR029454">
    <property type="entry name" value="ODR-4-like"/>
</dbReference>
<gene>
    <name evidence="7" type="ORF">GIB67_003270</name>
</gene>
<keyword evidence="3 6" id="KW-0812">Transmembrane</keyword>
<evidence type="ECO:0000313" key="7">
    <source>
        <dbReference type="EMBL" id="KAF6147372.1"/>
    </source>
</evidence>
<evidence type="ECO:0000256" key="2">
    <source>
        <dbReference type="ARBA" id="ARBA00010131"/>
    </source>
</evidence>
<keyword evidence="4 6" id="KW-1133">Transmembrane helix</keyword>
<proteinExistence type="inferred from homology"/>
<keyword evidence="5 6" id="KW-0472">Membrane</keyword>
<dbReference type="GO" id="GO:0016020">
    <property type="term" value="C:membrane"/>
    <property type="evidence" value="ECO:0007669"/>
    <property type="project" value="UniProtKB-SubCell"/>
</dbReference>
<name>A0A7J7LXS4_9MAGN</name>
<evidence type="ECO:0000256" key="4">
    <source>
        <dbReference type="ARBA" id="ARBA00022989"/>
    </source>
</evidence>
<accession>A0A7J7LXS4</accession>
<evidence type="ECO:0000256" key="3">
    <source>
        <dbReference type="ARBA" id="ARBA00022692"/>
    </source>
</evidence>
<sequence length="311" mass="34425">MNSEETLIKTYPLECIRPILIDELRIPILSEYATKGNTLRDILLKGILYHAQELKGAKAMVDGSLVVEDQPCTSDSIHEVELLLPFMNNSSAEVCSQNEVVGAAIFSGCICSYSYLSPKEPLSQAIADMKGDIIMSLQNRLDIICDDVEGDLDSTIDVSTVESNEISTEKPIPLLVLQLLREPCALSLPRRILVPWLANVCICDYLQPSETFEVVKDHCKELMSMESPDTSRILEPEREAISLTTGSFWDVVQSVSQSTTTESERDLNLEGGSKEPLKQTTRSTVISILILLLAILVGLVYFGLDRKNSVQ</sequence>
<keyword evidence="8" id="KW-1185">Reference proteome</keyword>
<comment type="caution">
    <text evidence="7">The sequence shown here is derived from an EMBL/GenBank/DDBJ whole genome shotgun (WGS) entry which is preliminary data.</text>
</comment>
<evidence type="ECO:0000256" key="1">
    <source>
        <dbReference type="ARBA" id="ARBA00004370"/>
    </source>
</evidence>
<dbReference type="GO" id="GO:0012505">
    <property type="term" value="C:endomembrane system"/>
    <property type="evidence" value="ECO:0007669"/>
    <property type="project" value="TreeGrafter"/>
</dbReference>
<feature type="transmembrane region" description="Helical" evidence="6">
    <location>
        <begin position="285"/>
        <end position="304"/>
    </location>
</feature>
<dbReference type="Pfam" id="PF14778">
    <property type="entry name" value="ODR4-like"/>
    <property type="match status" value="1"/>
</dbReference>
<dbReference type="Proteomes" id="UP000541444">
    <property type="component" value="Unassembled WGS sequence"/>
</dbReference>
<comment type="subcellular location">
    <subcellularLocation>
        <location evidence="1">Membrane</location>
    </subcellularLocation>
</comment>
<protein>
    <submittedName>
        <fullName evidence="7">Uncharacterized protein</fullName>
    </submittedName>
</protein>
<dbReference type="AlphaFoldDB" id="A0A7J7LXS4"/>
<dbReference type="PANTHER" id="PTHR33966:SF1">
    <property type="entry name" value="PROTEIN ODR-4 HOMOLOG"/>
    <property type="match status" value="1"/>
</dbReference>
<organism evidence="7 8">
    <name type="scientific">Kingdonia uniflora</name>
    <dbReference type="NCBI Taxonomy" id="39325"/>
    <lineage>
        <taxon>Eukaryota</taxon>
        <taxon>Viridiplantae</taxon>
        <taxon>Streptophyta</taxon>
        <taxon>Embryophyta</taxon>
        <taxon>Tracheophyta</taxon>
        <taxon>Spermatophyta</taxon>
        <taxon>Magnoliopsida</taxon>
        <taxon>Ranunculales</taxon>
        <taxon>Circaeasteraceae</taxon>
        <taxon>Kingdonia</taxon>
    </lineage>
</organism>
<dbReference type="PANTHER" id="PTHR33966">
    <property type="entry name" value="PROTEIN ODR-4 HOMOLOG"/>
    <property type="match status" value="1"/>
</dbReference>